<keyword evidence="3 6" id="KW-0564">Palmitate</keyword>
<comment type="subunit">
    <text evidence="6">Component of the lipopolysaccharide transport and assembly complex. Interacts with LptD.</text>
</comment>
<evidence type="ECO:0000256" key="6">
    <source>
        <dbReference type="HAMAP-Rule" id="MF_01186"/>
    </source>
</evidence>
<keyword evidence="5 6" id="KW-0449">Lipoprotein</keyword>
<comment type="function">
    <text evidence="6">Together with LptD, is involved in the assembly of lipopolysaccharide (LPS) at the surface of the outer membrane. Required for the proper assembly of LptD. Binds LPS and may serve as the LPS recognition site at the outer membrane.</text>
</comment>
<gene>
    <name evidence="6" type="primary">lptE</name>
    <name evidence="8" type="ORF">C0099_04550</name>
</gene>
<comment type="subcellular location">
    <subcellularLocation>
        <location evidence="6">Cell outer membrane</location>
        <topology evidence="6">Lipid-anchor</topology>
    </subcellularLocation>
</comment>
<dbReference type="OrthoDB" id="5298094at2"/>
<feature type="signal peptide" evidence="7">
    <location>
        <begin position="1"/>
        <end position="20"/>
    </location>
</feature>
<sequence>MPARNRRRLFLAALAAPALASGCGFRLRGPQKMAFATVHVGGVSPYSRFTAELRRQIEAAGTTRVVSTPDEAEVRLDVLSNERDREILSIAGDGSVREYQIDRILVYRIRDQAGNELVPPTRLQTRREYDFDDAQIIAKQREEALLFEDMERDLMQQLVRRLAAVRP</sequence>
<dbReference type="AlphaFoldDB" id="A0A2I6S4U3"/>
<dbReference type="Gene3D" id="3.30.160.150">
    <property type="entry name" value="Lipoprotein like domain"/>
    <property type="match status" value="1"/>
</dbReference>
<dbReference type="InterPro" id="IPR007485">
    <property type="entry name" value="LPS_assembly_LptE"/>
</dbReference>
<name>A0A2I6S4U3_9RHOO</name>
<keyword evidence="9" id="KW-1185">Reference proteome</keyword>
<dbReference type="HAMAP" id="MF_01186">
    <property type="entry name" value="LPS_assembly_LptE"/>
    <property type="match status" value="1"/>
</dbReference>
<dbReference type="Pfam" id="PF04390">
    <property type="entry name" value="LptE"/>
    <property type="match status" value="1"/>
</dbReference>
<accession>A0A2I6S4U3</accession>
<organism evidence="8 9">
    <name type="scientific">Pseudazoarcus pumilus</name>
    <dbReference type="NCBI Taxonomy" id="2067960"/>
    <lineage>
        <taxon>Bacteria</taxon>
        <taxon>Pseudomonadati</taxon>
        <taxon>Pseudomonadota</taxon>
        <taxon>Betaproteobacteria</taxon>
        <taxon>Rhodocyclales</taxon>
        <taxon>Zoogloeaceae</taxon>
        <taxon>Pseudazoarcus</taxon>
    </lineage>
</organism>
<protein>
    <recommendedName>
        <fullName evidence="6">LPS-assembly lipoprotein LptE</fullName>
    </recommendedName>
</protein>
<dbReference type="GO" id="GO:0015920">
    <property type="term" value="P:lipopolysaccharide transport"/>
    <property type="evidence" value="ECO:0007669"/>
    <property type="project" value="TreeGrafter"/>
</dbReference>
<dbReference type="KEGG" id="atw:C0099_04550"/>
<evidence type="ECO:0000313" key="9">
    <source>
        <dbReference type="Proteomes" id="UP000242205"/>
    </source>
</evidence>
<evidence type="ECO:0000256" key="1">
    <source>
        <dbReference type="ARBA" id="ARBA00022729"/>
    </source>
</evidence>
<feature type="chain" id="PRO_5014324024" description="LPS-assembly lipoprotein LptE" evidence="7">
    <location>
        <begin position="21"/>
        <end position="167"/>
    </location>
</feature>
<evidence type="ECO:0000256" key="3">
    <source>
        <dbReference type="ARBA" id="ARBA00023139"/>
    </source>
</evidence>
<keyword evidence="4 6" id="KW-0998">Cell outer membrane</keyword>
<evidence type="ECO:0000256" key="4">
    <source>
        <dbReference type="ARBA" id="ARBA00023237"/>
    </source>
</evidence>
<comment type="similarity">
    <text evidence="6">Belongs to the LptE lipoprotein family.</text>
</comment>
<dbReference type="PROSITE" id="PS51257">
    <property type="entry name" value="PROKAR_LIPOPROTEIN"/>
    <property type="match status" value="1"/>
</dbReference>
<dbReference type="PANTHER" id="PTHR38098">
    <property type="entry name" value="LPS-ASSEMBLY LIPOPROTEIN LPTE"/>
    <property type="match status" value="1"/>
</dbReference>
<dbReference type="RefSeq" id="WP_102246344.1">
    <property type="nucleotide sequence ID" value="NZ_CP025682.1"/>
</dbReference>
<dbReference type="EMBL" id="CP025682">
    <property type="protein sequence ID" value="AUN94274.1"/>
    <property type="molecule type" value="Genomic_DNA"/>
</dbReference>
<reference evidence="8 9" key="1">
    <citation type="submission" date="2018-01" db="EMBL/GenBank/DDBJ databases">
        <authorList>
            <person name="Fu G.-Y."/>
        </authorList>
    </citation>
    <scope>NUCLEOTIDE SEQUENCE [LARGE SCALE GENOMIC DNA]</scope>
    <source>
        <strain evidence="8 9">SY39</strain>
    </source>
</reference>
<dbReference type="PANTHER" id="PTHR38098:SF1">
    <property type="entry name" value="LPS-ASSEMBLY LIPOPROTEIN LPTE"/>
    <property type="match status" value="1"/>
</dbReference>
<keyword evidence="2 6" id="KW-0472">Membrane</keyword>
<evidence type="ECO:0000256" key="2">
    <source>
        <dbReference type="ARBA" id="ARBA00023136"/>
    </source>
</evidence>
<evidence type="ECO:0000313" key="8">
    <source>
        <dbReference type="EMBL" id="AUN94274.1"/>
    </source>
</evidence>
<dbReference type="Proteomes" id="UP000242205">
    <property type="component" value="Chromosome"/>
</dbReference>
<dbReference type="GO" id="GO:0009279">
    <property type="term" value="C:cell outer membrane"/>
    <property type="evidence" value="ECO:0007669"/>
    <property type="project" value="UniProtKB-SubCell"/>
</dbReference>
<evidence type="ECO:0000256" key="5">
    <source>
        <dbReference type="ARBA" id="ARBA00023288"/>
    </source>
</evidence>
<evidence type="ECO:0000256" key="7">
    <source>
        <dbReference type="SAM" id="SignalP"/>
    </source>
</evidence>
<keyword evidence="1 6" id="KW-0732">Signal</keyword>
<dbReference type="GO" id="GO:0001530">
    <property type="term" value="F:lipopolysaccharide binding"/>
    <property type="evidence" value="ECO:0007669"/>
    <property type="project" value="TreeGrafter"/>
</dbReference>
<dbReference type="GO" id="GO:0043165">
    <property type="term" value="P:Gram-negative-bacterium-type cell outer membrane assembly"/>
    <property type="evidence" value="ECO:0007669"/>
    <property type="project" value="UniProtKB-UniRule"/>
</dbReference>
<dbReference type="GO" id="GO:1990351">
    <property type="term" value="C:transporter complex"/>
    <property type="evidence" value="ECO:0007669"/>
    <property type="project" value="TreeGrafter"/>
</dbReference>
<proteinExistence type="inferred from homology"/>